<evidence type="ECO:0000313" key="2">
    <source>
        <dbReference type="EMBL" id="OIO30107.1"/>
    </source>
</evidence>
<dbReference type="STRING" id="1805280.AUJ22_00080"/>
<dbReference type="Proteomes" id="UP000185769">
    <property type="component" value="Unassembled WGS sequence"/>
</dbReference>
<dbReference type="AlphaFoldDB" id="A0A1J4V2B7"/>
<evidence type="ECO:0000256" key="1">
    <source>
        <dbReference type="SAM" id="Phobius"/>
    </source>
</evidence>
<gene>
    <name evidence="2" type="ORF">AUJ22_00080</name>
</gene>
<keyword evidence="1" id="KW-0472">Membrane</keyword>
<keyword evidence="1" id="KW-0812">Transmembrane</keyword>
<dbReference type="EMBL" id="MNVM01000002">
    <property type="protein sequence ID" value="OIO30107.1"/>
    <property type="molecule type" value="Genomic_DNA"/>
</dbReference>
<keyword evidence="1" id="KW-1133">Transmembrane helix</keyword>
<comment type="caution">
    <text evidence="2">The sequence shown here is derived from an EMBL/GenBank/DDBJ whole genome shotgun (WGS) entry which is preliminary data.</text>
</comment>
<reference evidence="2 3" key="1">
    <citation type="journal article" date="2016" name="Environ. Microbiol.">
        <title>Genomic resolution of a cold subsurface aquifer community provides metabolic insights for novel microbes adapted to high CO concentrations.</title>
        <authorList>
            <person name="Probst A.J."/>
            <person name="Castelle C.J."/>
            <person name="Singh A."/>
            <person name="Brown C.T."/>
            <person name="Anantharaman K."/>
            <person name="Sharon I."/>
            <person name="Hug L.A."/>
            <person name="Burstein D."/>
            <person name="Emerson J.B."/>
            <person name="Thomas B.C."/>
            <person name="Banfield J.F."/>
        </authorList>
    </citation>
    <scope>NUCLEOTIDE SEQUENCE [LARGE SCALE GENOMIC DNA]</scope>
    <source>
        <strain evidence="2">CG1_02_31_12</strain>
    </source>
</reference>
<organism evidence="2 3">
    <name type="scientific">Candidatus Nomurabacteria bacterium CG1_02_31_12</name>
    <dbReference type="NCBI Taxonomy" id="1805280"/>
    <lineage>
        <taxon>Bacteria</taxon>
        <taxon>Candidatus Nomuraibacteriota</taxon>
    </lineage>
</organism>
<accession>A0A1J4V2B7</accession>
<protein>
    <submittedName>
        <fullName evidence="2">Uncharacterized protein</fullName>
    </submittedName>
</protein>
<feature type="transmembrane region" description="Helical" evidence="1">
    <location>
        <begin position="6"/>
        <end position="32"/>
    </location>
</feature>
<evidence type="ECO:0000313" key="3">
    <source>
        <dbReference type="Proteomes" id="UP000185769"/>
    </source>
</evidence>
<name>A0A1J4V2B7_9BACT</name>
<sequence length="183" mass="21820">MNKVLVILIVLVAISLAIFFLRHVFTFIISLISNFRSNLKKKKEEKKEKQKQKDREVFKRLFNFYPEDENLSGIEKAKYVNDVLKLFALNFFKVGNNQTEIFNYVSVLIKKDFFDTTIIEKIALKKFFILYPVNWGLGFSSLDHLRIFINLIVAQKKNLFWEAHRVAKIFGYYVHESIKPYYF</sequence>
<proteinExistence type="predicted"/>